<evidence type="ECO:0000259" key="5">
    <source>
        <dbReference type="SMART" id="SM00849"/>
    </source>
</evidence>
<dbReference type="GO" id="GO:0016787">
    <property type="term" value="F:hydrolase activity"/>
    <property type="evidence" value="ECO:0007669"/>
    <property type="project" value="UniProtKB-KW"/>
</dbReference>
<dbReference type="InterPro" id="IPR036866">
    <property type="entry name" value="RibonucZ/Hydroxyglut_hydro"/>
</dbReference>
<dbReference type="SMART" id="SM00849">
    <property type="entry name" value="Lactamase_B"/>
    <property type="match status" value="1"/>
</dbReference>
<comment type="caution">
    <text evidence="6">The sequence shown here is derived from an EMBL/GenBank/DDBJ whole genome shotgun (WGS) entry which is preliminary data.</text>
</comment>
<keyword evidence="2" id="KW-0479">Metal-binding</keyword>
<keyword evidence="3" id="KW-0378">Hydrolase</keyword>
<dbReference type="PANTHER" id="PTHR46233:SF3">
    <property type="entry name" value="HYDROXYACYLGLUTATHIONE HYDROLASE GLOC"/>
    <property type="match status" value="1"/>
</dbReference>
<dbReference type="SUPFAM" id="SSF56281">
    <property type="entry name" value="Metallo-hydrolase/oxidoreductase"/>
    <property type="match status" value="1"/>
</dbReference>
<comment type="cofactor">
    <cofactor evidence="1">
        <name>Zn(2+)</name>
        <dbReference type="ChEBI" id="CHEBI:29105"/>
    </cofactor>
</comment>
<proteinExistence type="predicted"/>
<feature type="domain" description="Metallo-beta-lactamase" evidence="5">
    <location>
        <begin position="12"/>
        <end position="196"/>
    </location>
</feature>
<evidence type="ECO:0000256" key="3">
    <source>
        <dbReference type="ARBA" id="ARBA00022801"/>
    </source>
</evidence>
<dbReference type="Gene3D" id="3.60.15.10">
    <property type="entry name" value="Ribonuclease Z/Hydroxyacylglutathione hydrolase-like"/>
    <property type="match status" value="1"/>
</dbReference>
<evidence type="ECO:0000256" key="2">
    <source>
        <dbReference type="ARBA" id="ARBA00022723"/>
    </source>
</evidence>
<evidence type="ECO:0000313" key="6">
    <source>
        <dbReference type="EMBL" id="GAJ30396.1"/>
    </source>
</evidence>
<sequence length="213" mass="22812">MRARTVQVTPLRQNCVLLDDPATGKAVVVDPGGDVEDILAALGDAQVEAILLTHGHLDHAGGADELRDRLSERQGARVPLLGPDRRDQFLLEAIETQAAGFGLVGLKNAHPDRFLDDGEGLELLGRRIRVAHLPGHAPGHVVFLSPEDRLAIVGDTLFAGTVGRTDFPYGDPQALLDGIRTVLLTLPDDTTVLPGHGMPTTIGRERQSNPFLV</sequence>
<dbReference type="InterPro" id="IPR051453">
    <property type="entry name" value="MBL_Glyoxalase_II"/>
</dbReference>
<keyword evidence="7" id="KW-1185">Reference proteome</keyword>
<dbReference type="Pfam" id="PF00753">
    <property type="entry name" value="Lactamase_B"/>
    <property type="match status" value="1"/>
</dbReference>
<gene>
    <name evidence="6" type="ORF">Amme_131_006</name>
</gene>
<organism evidence="6 7">
    <name type="scientific">Acidomonas methanolica NBRC 104435</name>
    <dbReference type="NCBI Taxonomy" id="1231351"/>
    <lineage>
        <taxon>Bacteria</taxon>
        <taxon>Pseudomonadati</taxon>
        <taxon>Pseudomonadota</taxon>
        <taxon>Alphaproteobacteria</taxon>
        <taxon>Acetobacterales</taxon>
        <taxon>Acetobacteraceae</taxon>
        <taxon>Acidomonas</taxon>
    </lineage>
</organism>
<dbReference type="InterPro" id="IPR001279">
    <property type="entry name" value="Metallo-B-lactamas"/>
</dbReference>
<dbReference type="Proteomes" id="UP000019760">
    <property type="component" value="Unassembled WGS sequence"/>
</dbReference>
<dbReference type="PANTHER" id="PTHR46233">
    <property type="entry name" value="HYDROXYACYLGLUTATHIONE HYDROLASE GLOC"/>
    <property type="match status" value="1"/>
</dbReference>
<reference evidence="7" key="1">
    <citation type="journal article" date="2014" name="FEMS Microbiol. Lett.">
        <title>Draft Genomic DNA Sequence of the Facultatively Methylotrophic Bacterium Acidomonas methanolica type strain MB58.</title>
        <authorList>
            <person name="Higashiura N."/>
            <person name="Hadano H."/>
            <person name="Hirakawa H."/>
            <person name="Matsutani M."/>
            <person name="Takabe S."/>
            <person name="Matsushita K."/>
            <person name="Azuma Y."/>
        </authorList>
    </citation>
    <scope>NUCLEOTIDE SEQUENCE [LARGE SCALE GENOMIC DNA]</scope>
    <source>
        <strain evidence="7">MB58</strain>
    </source>
</reference>
<reference evidence="6 7" key="2">
    <citation type="journal article" date="2014" name="FEMS Microbiol. Lett.">
        <title>Draft genomic DNA sequence of the facultatively methylotrophic bacterium Acidomonas methanolica type strain MB58.</title>
        <authorList>
            <person name="Higashiura N."/>
            <person name="Hadano H."/>
            <person name="Hirakawa H."/>
            <person name="Matsutani M."/>
            <person name="Takabe S."/>
            <person name="Matsushita K."/>
            <person name="Azuma Y."/>
        </authorList>
    </citation>
    <scope>NUCLEOTIDE SEQUENCE [LARGE SCALE GENOMIC DNA]</scope>
    <source>
        <strain evidence="6 7">MB58</strain>
    </source>
</reference>
<evidence type="ECO:0000256" key="4">
    <source>
        <dbReference type="ARBA" id="ARBA00022833"/>
    </source>
</evidence>
<dbReference type="AlphaFoldDB" id="A0A023D9A7"/>
<protein>
    <submittedName>
        <fullName evidence="6">Metallo-beta-lactamase</fullName>
    </submittedName>
</protein>
<dbReference type="EMBL" id="BAND01000130">
    <property type="protein sequence ID" value="GAJ30396.1"/>
    <property type="molecule type" value="Genomic_DNA"/>
</dbReference>
<evidence type="ECO:0000256" key="1">
    <source>
        <dbReference type="ARBA" id="ARBA00001947"/>
    </source>
</evidence>
<keyword evidence="4" id="KW-0862">Zinc</keyword>
<name>A0A023D9A7_ACIMT</name>
<evidence type="ECO:0000313" key="7">
    <source>
        <dbReference type="Proteomes" id="UP000019760"/>
    </source>
</evidence>
<accession>A0A023D9A7</accession>
<dbReference type="GO" id="GO:0046872">
    <property type="term" value="F:metal ion binding"/>
    <property type="evidence" value="ECO:0007669"/>
    <property type="project" value="UniProtKB-KW"/>
</dbReference>
<dbReference type="RefSeq" id="WP_042061408.1">
    <property type="nucleotide sequence ID" value="NZ_BAND01000130.1"/>
</dbReference>